<evidence type="ECO:0000313" key="6">
    <source>
        <dbReference type="Proteomes" id="UP001236569"/>
    </source>
</evidence>
<gene>
    <name evidence="5" type="ORF">QM480_09635</name>
</gene>
<dbReference type="InterPro" id="IPR027278">
    <property type="entry name" value="ACCD_DCysDesulf"/>
</dbReference>
<protein>
    <submittedName>
        <fullName evidence="5">Pyridoxal-phosphate dependent enzyme</fullName>
    </submittedName>
</protein>
<evidence type="ECO:0000256" key="3">
    <source>
        <dbReference type="ARBA" id="ARBA00022898"/>
    </source>
</evidence>
<dbReference type="Pfam" id="PF00291">
    <property type="entry name" value="PALP"/>
    <property type="match status" value="1"/>
</dbReference>
<dbReference type="PANTHER" id="PTHR43780">
    <property type="entry name" value="1-AMINOCYCLOPROPANE-1-CARBOXYLATE DEAMINASE-RELATED"/>
    <property type="match status" value="1"/>
</dbReference>
<dbReference type="SUPFAM" id="SSF53686">
    <property type="entry name" value="Tryptophan synthase beta subunit-like PLP-dependent enzymes"/>
    <property type="match status" value="1"/>
</dbReference>
<evidence type="ECO:0000259" key="4">
    <source>
        <dbReference type="Pfam" id="PF00291"/>
    </source>
</evidence>
<evidence type="ECO:0000256" key="1">
    <source>
        <dbReference type="ARBA" id="ARBA00001933"/>
    </source>
</evidence>
<sequence>MPIFPSFDLPISPIQAIFHPVLEKVDIQLILKRDDLIHPSISGNKWRKMKYNLIEAHQQGFRQLITFGGAYSNHIYATASAGKVLGFDTLGIIRGDELNPQSSHTLQYAAENGMQFKFVSRTAYRDKEEILRQLKQEDITLEKAYYLPEGGSNHLALKGLAELAQEIYQQTQPDYIVSAVGTGGTIAGILAASKAPTQVIGITALKGATSGLLNDIQDLISENSTIDFTRFALLDAYHFGGYAKHTPALLDFIRQLESYNPNLQLEQVYTGKMLYGVIDLAEKGYFKKGSQVVTVHTGGLQGRNNTL</sequence>
<dbReference type="Gene3D" id="3.40.50.1100">
    <property type="match status" value="2"/>
</dbReference>
<dbReference type="EMBL" id="JASHID010000005">
    <property type="protein sequence ID" value="MDI9864583.1"/>
    <property type="molecule type" value="Genomic_DNA"/>
</dbReference>
<comment type="caution">
    <text evidence="5">The sequence shown here is derived from an EMBL/GenBank/DDBJ whole genome shotgun (WGS) entry which is preliminary data.</text>
</comment>
<reference evidence="5 6" key="1">
    <citation type="submission" date="2023-05" db="EMBL/GenBank/DDBJ databases">
        <title>Novel species of genus Flectobacillus isolated from stream in China.</title>
        <authorList>
            <person name="Lu H."/>
        </authorList>
    </citation>
    <scope>NUCLEOTIDE SEQUENCE [LARGE SCALE GENOMIC DNA]</scope>
    <source>
        <strain evidence="5 6">DC10W</strain>
    </source>
</reference>
<evidence type="ECO:0000256" key="2">
    <source>
        <dbReference type="ARBA" id="ARBA00008639"/>
    </source>
</evidence>
<dbReference type="PANTHER" id="PTHR43780:SF2">
    <property type="entry name" value="1-AMINOCYCLOPROPANE-1-CARBOXYLATE DEAMINASE-RELATED"/>
    <property type="match status" value="1"/>
</dbReference>
<organism evidence="5 6">
    <name type="scientific">Flectobacillus longus</name>
    <dbReference type="NCBI Taxonomy" id="2984207"/>
    <lineage>
        <taxon>Bacteria</taxon>
        <taxon>Pseudomonadati</taxon>
        <taxon>Bacteroidota</taxon>
        <taxon>Cytophagia</taxon>
        <taxon>Cytophagales</taxon>
        <taxon>Flectobacillaceae</taxon>
        <taxon>Flectobacillus</taxon>
    </lineage>
</organism>
<proteinExistence type="inferred from homology"/>
<comment type="cofactor">
    <cofactor evidence="1">
        <name>pyridoxal 5'-phosphate</name>
        <dbReference type="ChEBI" id="CHEBI:597326"/>
    </cofactor>
</comment>
<feature type="domain" description="Tryptophan synthase beta chain-like PALP" evidence="4">
    <location>
        <begin position="23"/>
        <end position="298"/>
    </location>
</feature>
<keyword evidence="3" id="KW-0663">Pyridoxal phosphate</keyword>
<dbReference type="InterPro" id="IPR036052">
    <property type="entry name" value="TrpB-like_PALP_sf"/>
</dbReference>
<dbReference type="InterPro" id="IPR001926">
    <property type="entry name" value="TrpB-like_PALP"/>
</dbReference>
<evidence type="ECO:0000313" key="5">
    <source>
        <dbReference type="EMBL" id="MDI9864583.1"/>
    </source>
</evidence>
<name>A0ABT6YN53_9BACT</name>
<dbReference type="PIRSF" id="PIRSF006278">
    <property type="entry name" value="ACCD_DCysDesulf"/>
    <property type="match status" value="1"/>
</dbReference>
<dbReference type="Proteomes" id="UP001236569">
    <property type="component" value="Unassembled WGS sequence"/>
</dbReference>
<keyword evidence="6" id="KW-1185">Reference proteome</keyword>
<dbReference type="RefSeq" id="WP_283369755.1">
    <property type="nucleotide sequence ID" value="NZ_JASHID010000005.1"/>
</dbReference>
<accession>A0ABT6YN53</accession>
<comment type="similarity">
    <text evidence="2">Belongs to the ACC deaminase/D-cysteine desulfhydrase family.</text>
</comment>